<protein>
    <submittedName>
        <fullName evidence="1">Uncharacterized protein</fullName>
    </submittedName>
</protein>
<sequence length="87" mass="10107">MENEIKNKNLDWYEALIVSMLSEVERMKGVITEEEKWEQRIERGCFNVSVGTKSETVTGSQSEKSSVDKVKSYAVVVWDDIEKRMMN</sequence>
<proteinExistence type="predicted"/>
<evidence type="ECO:0000313" key="1">
    <source>
        <dbReference type="EMBL" id="KAL3278517.1"/>
    </source>
</evidence>
<dbReference type="Proteomes" id="UP001516400">
    <property type="component" value="Unassembled WGS sequence"/>
</dbReference>
<dbReference type="EMBL" id="JABFTP020000108">
    <property type="protein sequence ID" value="KAL3278517.1"/>
    <property type="molecule type" value="Genomic_DNA"/>
</dbReference>
<organism evidence="1 2">
    <name type="scientific">Cryptolaemus montrouzieri</name>
    <dbReference type="NCBI Taxonomy" id="559131"/>
    <lineage>
        <taxon>Eukaryota</taxon>
        <taxon>Metazoa</taxon>
        <taxon>Ecdysozoa</taxon>
        <taxon>Arthropoda</taxon>
        <taxon>Hexapoda</taxon>
        <taxon>Insecta</taxon>
        <taxon>Pterygota</taxon>
        <taxon>Neoptera</taxon>
        <taxon>Endopterygota</taxon>
        <taxon>Coleoptera</taxon>
        <taxon>Polyphaga</taxon>
        <taxon>Cucujiformia</taxon>
        <taxon>Coccinelloidea</taxon>
        <taxon>Coccinellidae</taxon>
        <taxon>Scymninae</taxon>
        <taxon>Scymnini</taxon>
        <taxon>Cryptolaemus</taxon>
    </lineage>
</organism>
<keyword evidence="2" id="KW-1185">Reference proteome</keyword>
<evidence type="ECO:0000313" key="2">
    <source>
        <dbReference type="Proteomes" id="UP001516400"/>
    </source>
</evidence>
<name>A0ABD2NJE8_9CUCU</name>
<comment type="caution">
    <text evidence="1">The sequence shown here is derived from an EMBL/GenBank/DDBJ whole genome shotgun (WGS) entry which is preliminary data.</text>
</comment>
<dbReference type="AlphaFoldDB" id="A0ABD2NJE8"/>
<reference evidence="1 2" key="1">
    <citation type="journal article" date="2021" name="BMC Biol.">
        <title>Horizontally acquired antibacterial genes associated with adaptive radiation of ladybird beetles.</title>
        <authorList>
            <person name="Li H.S."/>
            <person name="Tang X.F."/>
            <person name="Huang Y.H."/>
            <person name="Xu Z.Y."/>
            <person name="Chen M.L."/>
            <person name="Du X.Y."/>
            <person name="Qiu B.Y."/>
            <person name="Chen P.T."/>
            <person name="Zhang W."/>
            <person name="Slipinski A."/>
            <person name="Escalona H.E."/>
            <person name="Waterhouse R.M."/>
            <person name="Zwick A."/>
            <person name="Pang H."/>
        </authorList>
    </citation>
    <scope>NUCLEOTIDE SEQUENCE [LARGE SCALE GENOMIC DNA]</scope>
    <source>
        <strain evidence="1">SYSU2018</strain>
    </source>
</reference>
<gene>
    <name evidence="1" type="ORF">HHI36_024050</name>
</gene>
<accession>A0ABD2NJE8</accession>